<protein>
    <recommendedName>
        <fullName evidence="6">Tm-1 protein</fullName>
    </recommendedName>
</protein>
<evidence type="ECO:0000259" key="1">
    <source>
        <dbReference type="Pfam" id="PF06792"/>
    </source>
</evidence>
<dbReference type="InterPro" id="IPR056778">
    <property type="entry name" value="UPF0261_C"/>
</dbReference>
<dbReference type="PANTHER" id="PTHR31862:SF1">
    <property type="entry name" value="UPF0261 DOMAIN PROTEIN (AFU_ORTHOLOGUE AFUA_1G10120)"/>
    <property type="match status" value="1"/>
</dbReference>
<dbReference type="InterPro" id="IPR044122">
    <property type="entry name" value="UPF0261_N"/>
</dbReference>
<dbReference type="Proteomes" id="UP001497512">
    <property type="component" value="Chromosome 18"/>
</dbReference>
<gene>
    <name evidence="4" type="ORF">CSSPTR1EN2_LOCUS10233</name>
</gene>
<evidence type="ECO:0000313" key="4">
    <source>
        <dbReference type="EMBL" id="CAK9210584.1"/>
    </source>
</evidence>
<dbReference type="InterPro" id="IPR051353">
    <property type="entry name" value="Tobamovirus_resist_UPF0261"/>
</dbReference>
<organism evidence="4 5">
    <name type="scientific">Sphagnum troendelagicum</name>
    <dbReference type="NCBI Taxonomy" id="128251"/>
    <lineage>
        <taxon>Eukaryota</taxon>
        <taxon>Viridiplantae</taxon>
        <taxon>Streptophyta</taxon>
        <taxon>Embryophyta</taxon>
        <taxon>Bryophyta</taxon>
        <taxon>Sphagnophytina</taxon>
        <taxon>Sphagnopsida</taxon>
        <taxon>Sphagnales</taxon>
        <taxon>Sphagnaceae</taxon>
        <taxon>Sphagnum</taxon>
    </lineage>
</organism>
<dbReference type="Pfam" id="PF06792">
    <property type="entry name" value="UPF0261"/>
    <property type="match status" value="1"/>
</dbReference>
<keyword evidence="5" id="KW-1185">Reference proteome</keyword>
<evidence type="ECO:0000259" key="2">
    <source>
        <dbReference type="Pfam" id="PF09370"/>
    </source>
</evidence>
<proteinExistence type="predicted"/>
<dbReference type="InterPro" id="IPR015813">
    <property type="entry name" value="Pyrv/PenolPyrv_kinase-like_dom"/>
</dbReference>
<feature type="domain" description="UPF0261" evidence="1">
    <location>
        <begin position="10"/>
        <end position="198"/>
    </location>
</feature>
<accession>A0ABP0U1S5</accession>
<dbReference type="PANTHER" id="PTHR31862">
    <property type="entry name" value="UPF0261 DOMAIN PROTEIN (AFU_ORTHOLOGUE AFUA_1G10120)"/>
    <property type="match status" value="1"/>
</dbReference>
<dbReference type="Gene3D" id="3.40.50.12020">
    <property type="entry name" value="Uncharacterised protein family UPF0261, NN domain"/>
    <property type="match status" value="1"/>
</dbReference>
<feature type="domain" description="UPF0261" evidence="3">
    <location>
        <begin position="209"/>
        <end position="426"/>
    </location>
</feature>
<dbReference type="InterPro" id="IPR013785">
    <property type="entry name" value="Aldolase_TIM"/>
</dbReference>
<feature type="domain" description="TIM-barrel" evidence="2">
    <location>
        <begin position="475"/>
        <end position="739"/>
    </location>
</feature>
<dbReference type="InterPro" id="IPR009215">
    <property type="entry name" value="TIM-br_IGPS-like"/>
</dbReference>
<evidence type="ECO:0000259" key="3">
    <source>
        <dbReference type="Pfam" id="PF23189"/>
    </source>
</evidence>
<name>A0ABP0U1S5_9BRYO</name>
<dbReference type="NCBIfam" id="NF002674">
    <property type="entry name" value="PRK02399.1-2"/>
    <property type="match status" value="1"/>
</dbReference>
<dbReference type="Gene3D" id="3.40.50.12030">
    <property type="entry name" value="Uncharacterised protein family UPF0261, NC domain"/>
    <property type="match status" value="1"/>
</dbReference>
<evidence type="ECO:0008006" key="6">
    <source>
        <dbReference type="Google" id="ProtNLM"/>
    </source>
</evidence>
<dbReference type="Pfam" id="PF23189">
    <property type="entry name" value="UPF0261_C"/>
    <property type="match status" value="1"/>
</dbReference>
<reference evidence="4" key="1">
    <citation type="submission" date="2024-02" db="EMBL/GenBank/DDBJ databases">
        <authorList>
            <consortium name="ELIXIR-Norway"/>
            <consortium name="Elixir Norway"/>
        </authorList>
    </citation>
    <scope>NUCLEOTIDE SEQUENCE</scope>
</reference>
<dbReference type="CDD" id="cd15488">
    <property type="entry name" value="Tm-1-like"/>
    <property type="match status" value="1"/>
</dbReference>
<sequence length="743" mass="78952">MPEKGGTSKSLYCIGTLDTKGPEVHYLAECLSSAVARFQLDDSGVQVQVVIVDVSTTLKTNGTHHASISNEEVIANHPEVRNRSISSLPSERGEAIATVSLALVHLLKKSQSEGKLAGAIGVGGSCGTALIAPALRALPLGLPKVLISTVASGNTSAYIKSSDLVLFPSVVDIAGLNSLSRVVLANAAGAAAGMVATSELGIAQKGSTKPTVGLTMFGVTTPCVDAVRFKLEEHGYETMVFHATGTGGRAMENLVAQGLIQGVIDISTTEVADYVVGGIMACSPNRFQATLNQGIPFVLSVGALDMVNFGNKSSVPSQFANRQLHLHNDQITVMRTTVKENLEFAKFIAEKLNMSTAPVRVVLPEKGVSQLDHEGMPFYDPQATETLLNELEKSINKTADCQVKRLPYHINDPEFADALVKAFLELSHTTGVAQQPREVAPPMNIQTIKPKLVKMPTSNFSHANPATLKARENLIQKLRKQIARGIPIIGAGAGTGISAKFEEEGGADLIVIYNSGRFRMAGRGSLAGLMPFKDANAVVLEMASEVLPVVKRVPVLAGVCASDPFRRMDRFLLELERLGFDGIQNFPTVGLIDGNFRQNLEETGMGYGVEVTMIRQAHEMGFLTTPYSFNTQEAHAMAMAGADIVVAHMGLTTAGSIGAKTAVSLEDSVRRVQAIADAASEVNPDVIVLCHGGPISGPKEAEYVLQRTRGVHGFYGASSMERLPVEEAIAGTMQQYKAIQIAG</sequence>
<evidence type="ECO:0000313" key="5">
    <source>
        <dbReference type="Proteomes" id="UP001497512"/>
    </source>
</evidence>
<dbReference type="Pfam" id="PF09370">
    <property type="entry name" value="PEP_hydrolase"/>
    <property type="match status" value="1"/>
</dbReference>
<dbReference type="SUPFAM" id="SSF51621">
    <property type="entry name" value="Phosphoenolpyruvate/pyruvate domain"/>
    <property type="match status" value="1"/>
</dbReference>
<dbReference type="EMBL" id="OZ019910">
    <property type="protein sequence ID" value="CAK9210584.1"/>
    <property type="molecule type" value="Genomic_DNA"/>
</dbReference>
<dbReference type="Gene3D" id="3.20.20.70">
    <property type="entry name" value="Aldolase class I"/>
    <property type="match status" value="1"/>
</dbReference>